<dbReference type="PANTHER" id="PTHR21197:SF0">
    <property type="entry name" value="UDP-GALACTOPYRANOSE MUTASE"/>
    <property type="match status" value="1"/>
</dbReference>
<name>A0A644SXK1_9ZZZZ</name>
<dbReference type="SUPFAM" id="SSF54373">
    <property type="entry name" value="FAD-linked reductases, C-terminal domain"/>
    <property type="match status" value="1"/>
</dbReference>
<dbReference type="NCBIfam" id="TIGR00031">
    <property type="entry name" value="UDP-GALP_mutase"/>
    <property type="match status" value="1"/>
</dbReference>
<comment type="similarity">
    <text evidence="2">Belongs to the UDP-galactopyranose/dTDP-fucopyranose mutase family.</text>
</comment>
<accession>A0A644SXK1</accession>
<proteinExistence type="inferred from homology"/>
<evidence type="ECO:0000313" key="7">
    <source>
        <dbReference type="EMBL" id="MPL58422.1"/>
    </source>
</evidence>
<keyword evidence="3" id="KW-0285">Flavoprotein</keyword>
<keyword evidence="5 7" id="KW-0413">Isomerase</keyword>
<dbReference type="PANTHER" id="PTHR21197">
    <property type="entry name" value="UDP-GALACTOPYRANOSE MUTASE"/>
    <property type="match status" value="1"/>
</dbReference>
<dbReference type="EC" id="5.4.99.9" evidence="7"/>
<evidence type="ECO:0000256" key="3">
    <source>
        <dbReference type="ARBA" id="ARBA00022630"/>
    </source>
</evidence>
<organism evidence="7">
    <name type="scientific">bioreactor metagenome</name>
    <dbReference type="NCBI Taxonomy" id="1076179"/>
    <lineage>
        <taxon>unclassified sequences</taxon>
        <taxon>metagenomes</taxon>
        <taxon>ecological metagenomes</taxon>
    </lineage>
</organism>
<dbReference type="InterPro" id="IPR015899">
    <property type="entry name" value="UDP-GalPyranose_mutase_C"/>
</dbReference>
<dbReference type="SUPFAM" id="SSF51971">
    <property type="entry name" value="Nucleotide-binding domain"/>
    <property type="match status" value="1"/>
</dbReference>
<dbReference type="GO" id="GO:0005829">
    <property type="term" value="C:cytosol"/>
    <property type="evidence" value="ECO:0007669"/>
    <property type="project" value="TreeGrafter"/>
</dbReference>
<evidence type="ECO:0000256" key="1">
    <source>
        <dbReference type="ARBA" id="ARBA00001974"/>
    </source>
</evidence>
<gene>
    <name evidence="7" type="primary">glf_2</name>
    <name evidence="7" type="ORF">SDC9_03955</name>
</gene>
<dbReference type="Gene3D" id="3.40.50.720">
    <property type="entry name" value="NAD(P)-binding Rossmann-like Domain"/>
    <property type="match status" value="3"/>
</dbReference>
<protein>
    <submittedName>
        <fullName evidence="7">UDP-galactopyranose mutase</fullName>
        <ecNumber evidence="7">5.4.99.9</ecNumber>
    </submittedName>
</protein>
<feature type="domain" description="UDP-galactopyranose mutase C-terminal" evidence="6">
    <location>
        <begin position="147"/>
        <end position="347"/>
    </location>
</feature>
<sequence length="383" mass="45187">MAKYDYLIIGSGLFGSVFAHEAVKLKKEVLVLERRPHIGGNLYCQRKNDIWLHCYGAHIFHTNSKLIWDYVNHITEFKQYIHMPLANYKGQIYNLPFNMHTFYQMWGTTTPEQARKKIDHQKKVLAKEPQNLEEQALASVGEELYLKLIKGYTEKQWGRPCKELPPFILNRIPLRYRYDNNYFNCSYQGIPLGGYNPLIEGLLEGSEIILGEDFNEQRSKYEHMAHKLIYTGPIDAYFNYCYGQLAYRSLSFKSELLEIENYQGTAVMNFTDRETPYTRIIEHKHFEFANQPVTWITKEYPLEWTIEKEAYYPINDLKNQALYKKYAQLAKNEKNVLFGGRLAQYRYYDMDQIIEQALTLAHLELKGKKENMDAKNIGNCSYF</sequence>
<dbReference type="GO" id="GO:0050660">
    <property type="term" value="F:flavin adenine dinucleotide binding"/>
    <property type="evidence" value="ECO:0007669"/>
    <property type="project" value="TreeGrafter"/>
</dbReference>
<dbReference type="InterPro" id="IPR004379">
    <property type="entry name" value="UDP-GALP_mutase"/>
</dbReference>
<comment type="cofactor">
    <cofactor evidence="1">
        <name>FAD</name>
        <dbReference type="ChEBI" id="CHEBI:57692"/>
    </cofactor>
</comment>
<keyword evidence="4" id="KW-0274">FAD</keyword>
<dbReference type="EMBL" id="VSSQ01000007">
    <property type="protein sequence ID" value="MPL58422.1"/>
    <property type="molecule type" value="Genomic_DNA"/>
</dbReference>
<comment type="caution">
    <text evidence="7">The sequence shown here is derived from an EMBL/GenBank/DDBJ whole genome shotgun (WGS) entry which is preliminary data.</text>
</comment>
<evidence type="ECO:0000256" key="5">
    <source>
        <dbReference type="ARBA" id="ARBA00023235"/>
    </source>
</evidence>
<reference evidence="7" key="1">
    <citation type="submission" date="2019-08" db="EMBL/GenBank/DDBJ databases">
        <authorList>
            <person name="Kucharzyk K."/>
            <person name="Murdoch R.W."/>
            <person name="Higgins S."/>
            <person name="Loffler F."/>
        </authorList>
    </citation>
    <scope>NUCLEOTIDE SEQUENCE</scope>
</reference>
<evidence type="ECO:0000259" key="6">
    <source>
        <dbReference type="Pfam" id="PF03275"/>
    </source>
</evidence>
<dbReference type="AlphaFoldDB" id="A0A644SXK1"/>
<dbReference type="GO" id="GO:0008767">
    <property type="term" value="F:UDP-galactopyranose mutase activity"/>
    <property type="evidence" value="ECO:0007669"/>
    <property type="project" value="UniProtKB-EC"/>
</dbReference>
<evidence type="ECO:0000256" key="2">
    <source>
        <dbReference type="ARBA" id="ARBA00009321"/>
    </source>
</evidence>
<dbReference type="Pfam" id="PF13450">
    <property type="entry name" value="NAD_binding_8"/>
    <property type="match status" value="1"/>
</dbReference>
<dbReference type="Pfam" id="PF03275">
    <property type="entry name" value="GLF"/>
    <property type="match status" value="1"/>
</dbReference>
<evidence type="ECO:0000256" key="4">
    <source>
        <dbReference type="ARBA" id="ARBA00022827"/>
    </source>
</evidence>